<gene>
    <name evidence="1" type="ORF">L1987_52401</name>
</gene>
<protein>
    <submittedName>
        <fullName evidence="1">Uncharacterized protein</fullName>
    </submittedName>
</protein>
<reference evidence="2" key="1">
    <citation type="journal article" date="2022" name="Mol. Ecol. Resour.">
        <title>The genomes of chicory, endive, great burdock and yacon provide insights into Asteraceae palaeo-polyploidization history and plant inulin production.</title>
        <authorList>
            <person name="Fan W."/>
            <person name="Wang S."/>
            <person name="Wang H."/>
            <person name="Wang A."/>
            <person name="Jiang F."/>
            <person name="Liu H."/>
            <person name="Zhao H."/>
            <person name="Xu D."/>
            <person name="Zhang Y."/>
        </authorList>
    </citation>
    <scope>NUCLEOTIDE SEQUENCE [LARGE SCALE GENOMIC DNA]</scope>
    <source>
        <strain evidence="2">cv. Yunnan</strain>
    </source>
</reference>
<sequence length="645" mass="73517">MMFYFFLNVVLNQPNELLSLYVTEESGVGSSSAVPSNETPVDFKVPVSSSESNVVPNVFWSMPESLFDRTTNEVKVLNSHSSHISDGHIFKNKEELKLELGKICITECFEYKVERSSKTRFEASCLNDGCEWRIRAYMIENTDVFQVRYFKDQHTCSRTQTYPHIRQANKKVLGNLIKDQFKDSGRIYRPNDIVTDIKEKYKIDISYSQGWRAKSFALELLTGSPEDSFARLPVYCHNLKKTNPGTVTHTLTDAAGRFEMFFIALGVAIRSFVGYLRPLVIIDGAHLKGKFLGTMFLAVGMDGNNQILPIAYGVGKTESGESWSWFLSRLKDCIGENPNLAIISDRAASIAQAIRDVFPHAYHGLCCRHLMMNLNTKARSKKTFECLWWKTCKAYRVSEFNEGMRLICAAGPTIYNTLVNIGFEKWARAHSSGQRYNVMTSNSAESINALSVNARKLPIIKLIEFFRESLQKWYYNRRQVGANNQHPLTRYGQGKISKRISKSGSWRVSGIDQNKFEVDDGGKKGVVDLGNRTCTCNQWQLSGLPCGHVICVSRYLNQTDCSHWALNWFSTEFYRGTYQEIVNPLPDQTEWEISQDYFPIQPPLMNKRQAGRPRENRRIPSVGEVVTPSFCTRCRNEGHTRVSCN</sequence>
<organism evidence="1 2">
    <name type="scientific">Smallanthus sonchifolius</name>
    <dbReference type="NCBI Taxonomy" id="185202"/>
    <lineage>
        <taxon>Eukaryota</taxon>
        <taxon>Viridiplantae</taxon>
        <taxon>Streptophyta</taxon>
        <taxon>Embryophyta</taxon>
        <taxon>Tracheophyta</taxon>
        <taxon>Spermatophyta</taxon>
        <taxon>Magnoliopsida</taxon>
        <taxon>eudicotyledons</taxon>
        <taxon>Gunneridae</taxon>
        <taxon>Pentapetalae</taxon>
        <taxon>asterids</taxon>
        <taxon>campanulids</taxon>
        <taxon>Asterales</taxon>
        <taxon>Asteraceae</taxon>
        <taxon>Asteroideae</taxon>
        <taxon>Heliantheae alliance</taxon>
        <taxon>Millerieae</taxon>
        <taxon>Smallanthus</taxon>
    </lineage>
</organism>
<proteinExistence type="predicted"/>
<evidence type="ECO:0000313" key="2">
    <source>
        <dbReference type="Proteomes" id="UP001056120"/>
    </source>
</evidence>
<reference evidence="1 2" key="2">
    <citation type="journal article" date="2022" name="Mol. Ecol. Resour.">
        <title>The genomes of chicory, endive, great burdock and yacon provide insights into Asteraceae paleo-polyploidization history and plant inulin production.</title>
        <authorList>
            <person name="Fan W."/>
            <person name="Wang S."/>
            <person name="Wang H."/>
            <person name="Wang A."/>
            <person name="Jiang F."/>
            <person name="Liu H."/>
            <person name="Zhao H."/>
            <person name="Xu D."/>
            <person name="Zhang Y."/>
        </authorList>
    </citation>
    <scope>NUCLEOTIDE SEQUENCE [LARGE SCALE GENOMIC DNA]</scope>
    <source>
        <strain evidence="2">cv. Yunnan</strain>
        <tissue evidence="1">Leaves</tissue>
    </source>
</reference>
<name>A0ACB9ESD6_9ASTR</name>
<keyword evidence="2" id="KW-1185">Reference proteome</keyword>
<dbReference type="Proteomes" id="UP001056120">
    <property type="component" value="Linkage Group LG17"/>
</dbReference>
<evidence type="ECO:0000313" key="1">
    <source>
        <dbReference type="EMBL" id="KAI3761978.1"/>
    </source>
</evidence>
<comment type="caution">
    <text evidence="1">The sequence shown here is derived from an EMBL/GenBank/DDBJ whole genome shotgun (WGS) entry which is preliminary data.</text>
</comment>
<accession>A0ACB9ESD6</accession>
<dbReference type="EMBL" id="CM042034">
    <property type="protein sequence ID" value="KAI3761978.1"/>
    <property type="molecule type" value="Genomic_DNA"/>
</dbReference>